<dbReference type="Gene3D" id="3.30.70.270">
    <property type="match status" value="1"/>
</dbReference>
<dbReference type="InterPro" id="IPR000160">
    <property type="entry name" value="GGDEF_dom"/>
</dbReference>
<dbReference type="SMART" id="SM00267">
    <property type="entry name" value="GGDEF"/>
    <property type="match status" value="1"/>
</dbReference>
<dbReference type="GO" id="GO:0052621">
    <property type="term" value="F:diguanylate cyclase activity"/>
    <property type="evidence" value="ECO:0007669"/>
    <property type="project" value="UniProtKB-EC"/>
</dbReference>
<reference evidence="6" key="1">
    <citation type="submission" date="2016-10" db="EMBL/GenBank/DDBJ databases">
        <authorList>
            <person name="Varghese N."/>
            <person name="Submissions S."/>
        </authorList>
    </citation>
    <scope>NUCLEOTIDE SEQUENCE [LARGE SCALE GENOMIC DNA]</scope>
    <source>
        <strain evidence="6">Nm76</strain>
    </source>
</reference>
<proteinExistence type="predicted"/>
<evidence type="ECO:0000313" key="5">
    <source>
        <dbReference type="EMBL" id="SEO21722.1"/>
    </source>
</evidence>
<organism evidence="5 6">
    <name type="scientific">Nitrosomonas oligotropha</name>
    <dbReference type="NCBI Taxonomy" id="42354"/>
    <lineage>
        <taxon>Bacteria</taxon>
        <taxon>Pseudomonadati</taxon>
        <taxon>Pseudomonadota</taxon>
        <taxon>Betaproteobacteria</taxon>
        <taxon>Nitrosomonadales</taxon>
        <taxon>Nitrosomonadaceae</taxon>
        <taxon>Nitrosomonas</taxon>
    </lineage>
</organism>
<dbReference type="PROSITE" id="PS50887">
    <property type="entry name" value="GGDEF"/>
    <property type="match status" value="1"/>
</dbReference>
<keyword evidence="3" id="KW-0472">Membrane</keyword>
<dbReference type="Pfam" id="PF00990">
    <property type="entry name" value="GGDEF"/>
    <property type="match status" value="1"/>
</dbReference>
<feature type="transmembrane region" description="Helical" evidence="3">
    <location>
        <begin position="21"/>
        <end position="38"/>
    </location>
</feature>
<dbReference type="NCBIfam" id="TIGR00254">
    <property type="entry name" value="GGDEF"/>
    <property type="match status" value="1"/>
</dbReference>
<dbReference type="CDD" id="cd01949">
    <property type="entry name" value="GGDEF"/>
    <property type="match status" value="1"/>
</dbReference>
<dbReference type="PANTHER" id="PTHR45138">
    <property type="entry name" value="REGULATORY COMPONENTS OF SENSORY TRANSDUCTION SYSTEM"/>
    <property type="match status" value="1"/>
</dbReference>
<keyword evidence="6" id="KW-1185">Reference proteome</keyword>
<dbReference type="EC" id="2.7.7.65" evidence="1"/>
<dbReference type="OrthoDB" id="8766408at2"/>
<accession>A0A1H8MWM2</accession>
<feature type="transmembrane region" description="Helical" evidence="3">
    <location>
        <begin position="67"/>
        <end position="85"/>
    </location>
</feature>
<dbReference type="InterPro" id="IPR050469">
    <property type="entry name" value="Diguanylate_Cyclase"/>
</dbReference>
<keyword evidence="3" id="KW-1133">Transmembrane helix</keyword>
<name>A0A1H8MWM2_9PROT</name>
<dbReference type="InterPro" id="IPR029787">
    <property type="entry name" value="Nucleotide_cyclase"/>
</dbReference>
<evidence type="ECO:0000259" key="4">
    <source>
        <dbReference type="PROSITE" id="PS50887"/>
    </source>
</evidence>
<protein>
    <recommendedName>
        <fullName evidence="1">diguanylate cyclase</fullName>
        <ecNumber evidence="1">2.7.7.65</ecNumber>
    </recommendedName>
</protein>
<evidence type="ECO:0000256" key="3">
    <source>
        <dbReference type="SAM" id="Phobius"/>
    </source>
</evidence>
<dbReference type="STRING" id="42354.SAMN05216333_10652"/>
<keyword evidence="3" id="KW-0812">Transmembrane</keyword>
<feature type="transmembrane region" description="Helical" evidence="3">
    <location>
        <begin position="44"/>
        <end position="62"/>
    </location>
</feature>
<evidence type="ECO:0000256" key="1">
    <source>
        <dbReference type="ARBA" id="ARBA00012528"/>
    </source>
</evidence>
<sequence>MRSQIISAAAALKVLFRECAIQANMFIVIALMLCIFVVDLNTPLGVAAAVPYILVIFSSLWVSGIRFTYCITAMTLILTITGFYLSPGIVMPMNVVVFNRGLTLLLIICSALMVIKIKKTNSDMSTLLTQVLIDPITGYKNRQAFESELDTEILRSRRYHRSFSIAIIDLDLLKLFSDDYDYKNKNDSIKQISHEIKTNIRITDLFYRIDINVFAILFPETDLYEAKKVCESVRKKVSTKMDKNTENKIMVSIGIAMLDETDNKLKLCKRAEDALFTAKRNGGNQVSTLPQIVNKDKSTVPAILSRSRSTDTV</sequence>
<evidence type="ECO:0000313" key="6">
    <source>
        <dbReference type="Proteomes" id="UP000198814"/>
    </source>
</evidence>
<feature type="transmembrane region" description="Helical" evidence="3">
    <location>
        <begin position="97"/>
        <end position="115"/>
    </location>
</feature>
<dbReference type="Proteomes" id="UP000198814">
    <property type="component" value="Unassembled WGS sequence"/>
</dbReference>
<dbReference type="AlphaFoldDB" id="A0A1H8MWM2"/>
<gene>
    <name evidence="5" type="ORF">SAMN05216333_10652</name>
</gene>
<comment type="catalytic activity">
    <reaction evidence="2">
        <text>2 GTP = 3',3'-c-di-GMP + 2 diphosphate</text>
        <dbReference type="Rhea" id="RHEA:24898"/>
        <dbReference type="ChEBI" id="CHEBI:33019"/>
        <dbReference type="ChEBI" id="CHEBI:37565"/>
        <dbReference type="ChEBI" id="CHEBI:58805"/>
        <dbReference type="EC" id="2.7.7.65"/>
    </reaction>
</comment>
<feature type="domain" description="GGDEF" evidence="4">
    <location>
        <begin position="161"/>
        <end position="291"/>
    </location>
</feature>
<evidence type="ECO:0000256" key="2">
    <source>
        <dbReference type="ARBA" id="ARBA00034247"/>
    </source>
</evidence>
<dbReference type="SUPFAM" id="SSF55073">
    <property type="entry name" value="Nucleotide cyclase"/>
    <property type="match status" value="1"/>
</dbReference>
<dbReference type="EMBL" id="FODO01000006">
    <property type="protein sequence ID" value="SEO21722.1"/>
    <property type="molecule type" value="Genomic_DNA"/>
</dbReference>
<dbReference type="PANTHER" id="PTHR45138:SF9">
    <property type="entry name" value="DIGUANYLATE CYCLASE DGCM-RELATED"/>
    <property type="match status" value="1"/>
</dbReference>
<dbReference type="InterPro" id="IPR043128">
    <property type="entry name" value="Rev_trsase/Diguanyl_cyclase"/>
</dbReference>